<proteinExistence type="predicted"/>
<dbReference type="Proteomes" id="UP000318065">
    <property type="component" value="Chromosome"/>
</dbReference>
<gene>
    <name evidence="1" type="ORF">RxyAA322_04150</name>
</gene>
<name>A0A510HF36_9ACTN</name>
<dbReference type="RefSeq" id="WP_143526687.1">
    <property type="nucleotide sequence ID" value="NZ_AP019791.1"/>
</dbReference>
<sequence>MAELRCTARRVGDLESRNEEYELVFSVDGSPERAARVGYQAARAYEINEALEACVEAARRTIEEAGLSARPTDEALSQFAWRAMQSVKYEDGSPKTSSLPL</sequence>
<keyword evidence="2" id="KW-1185">Reference proteome</keyword>
<organism evidence="1 2">
    <name type="scientific">Rubrobacter xylanophilus</name>
    <dbReference type="NCBI Taxonomy" id="49319"/>
    <lineage>
        <taxon>Bacteria</taxon>
        <taxon>Bacillati</taxon>
        <taxon>Actinomycetota</taxon>
        <taxon>Rubrobacteria</taxon>
        <taxon>Rubrobacterales</taxon>
        <taxon>Rubrobacteraceae</taxon>
        <taxon>Rubrobacter</taxon>
    </lineage>
</organism>
<evidence type="ECO:0000313" key="1">
    <source>
        <dbReference type="EMBL" id="BBL78561.1"/>
    </source>
</evidence>
<dbReference type="EMBL" id="AP019791">
    <property type="protein sequence ID" value="BBL78561.1"/>
    <property type="molecule type" value="Genomic_DNA"/>
</dbReference>
<evidence type="ECO:0000313" key="2">
    <source>
        <dbReference type="Proteomes" id="UP000318065"/>
    </source>
</evidence>
<accession>A0A510HF36</accession>
<protein>
    <submittedName>
        <fullName evidence="1">Uncharacterized protein</fullName>
    </submittedName>
</protein>
<reference evidence="1" key="1">
    <citation type="journal article" date="2019" name="Microbiol. Resour. Announc.">
        <title>Complete Genome Sequence of Rubrobacter xylanophilus Strain AA3-22, Isolated from Arima Onsen in Japan.</title>
        <authorList>
            <person name="Tomariguchi N."/>
            <person name="Miyazaki K."/>
        </authorList>
    </citation>
    <scope>NUCLEOTIDE SEQUENCE [LARGE SCALE GENOMIC DNA]</scope>
    <source>
        <strain evidence="1">AA3-22</strain>
    </source>
</reference>
<dbReference type="AlphaFoldDB" id="A0A510HF36"/>
<dbReference type="OrthoDB" id="5244039at2"/>